<protein>
    <recommendedName>
        <fullName evidence="4">Transmembrane protein</fullName>
    </recommendedName>
</protein>
<dbReference type="AlphaFoldDB" id="A0AAW9QMN4"/>
<evidence type="ECO:0008006" key="4">
    <source>
        <dbReference type="Google" id="ProtNLM"/>
    </source>
</evidence>
<feature type="transmembrane region" description="Helical" evidence="1">
    <location>
        <begin position="48"/>
        <end position="70"/>
    </location>
</feature>
<keyword evidence="1" id="KW-0812">Transmembrane</keyword>
<sequence>MLLRWIRHLLQWALALLVLFEEWGWEPLQRALARLARWGWIAALERWVASLTPHGALVLFVAPTALLLPVKLLALGLAGRGHVAAALGIIVLAKVVGTAVVARTFQLVRPALMRLAWFARGYAAWEGWKTHWLARVRRSWPWRAAAVARRAAARRLARWLKA</sequence>
<gene>
    <name evidence="2" type="ORF">V4F39_27080</name>
</gene>
<name>A0AAW9QMN4_9BURK</name>
<dbReference type="RefSeq" id="WP_332293363.1">
    <property type="nucleotide sequence ID" value="NZ_JAZIBG010000059.1"/>
</dbReference>
<evidence type="ECO:0000313" key="2">
    <source>
        <dbReference type="EMBL" id="MEF7617603.1"/>
    </source>
</evidence>
<reference evidence="2 3" key="1">
    <citation type="submission" date="2024-02" db="EMBL/GenBank/DDBJ databases">
        <title>Genome sequence of Aquincola sp. MAHUQ-54.</title>
        <authorList>
            <person name="Huq M.A."/>
        </authorList>
    </citation>
    <scope>NUCLEOTIDE SEQUENCE [LARGE SCALE GENOMIC DNA]</scope>
    <source>
        <strain evidence="2 3">MAHUQ-54</strain>
    </source>
</reference>
<organism evidence="2 3">
    <name type="scientific">Aquincola agrisoli</name>
    <dbReference type="NCBI Taxonomy" id="3119538"/>
    <lineage>
        <taxon>Bacteria</taxon>
        <taxon>Pseudomonadati</taxon>
        <taxon>Pseudomonadota</taxon>
        <taxon>Betaproteobacteria</taxon>
        <taxon>Burkholderiales</taxon>
        <taxon>Sphaerotilaceae</taxon>
        <taxon>Aquincola</taxon>
    </lineage>
</organism>
<keyword evidence="1" id="KW-0472">Membrane</keyword>
<comment type="caution">
    <text evidence="2">The sequence shown here is derived from an EMBL/GenBank/DDBJ whole genome shotgun (WGS) entry which is preliminary data.</text>
</comment>
<dbReference type="Proteomes" id="UP001336250">
    <property type="component" value="Unassembled WGS sequence"/>
</dbReference>
<evidence type="ECO:0000313" key="3">
    <source>
        <dbReference type="Proteomes" id="UP001336250"/>
    </source>
</evidence>
<keyword evidence="1" id="KW-1133">Transmembrane helix</keyword>
<keyword evidence="3" id="KW-1185">Reference proteome</keyword>
<evidence type="ECO:0000256" key="1">
    <source>
        <dbReference type="SAM" id="Phobius"/>
    </source>
</evidence>
<proteinExistence type="predicted"/>
<feature type="transmembrane region" description="Helical" evidence="1">
    <location>
        <begin position="82"/>
        <end position="105"/>
    </location>
</feature>
<dbReference type="EMBL" id="JAZIBG010000059">
    <property type="protein sequence ID" value="MEF7617603.1"/>
    <property type="molecule type" value="Genomic_DNA"/>
</dbReference>
<accession>A0AAW9QMN4</accession>